<accession>A0A9Q1QTR5</accession>
<dbReference type="EMBL" id="JAKOGI010000001">
    <property type="protein sequence ID" value="KAJ8453256.1"/>
    <property type="molecule type" value="Genomic_DNA"/>
</dbReference>
<evidence type="ECO:0000313" key="2">
    <source>
        <dbReference type="EMBL" id="KAJ8453256.1"/>
    </source>
</evidence>
<name>A0A9Q1QTR5_9CARY</name>
<gene>
    <name evidence="2" type="ORF">Cgig2_008140</name>
</gene>
<dbReference type="Proteomes" id="UP001153076">
    <property type="component" value="Unassembled WGS sequence"/>
</dbReference>
<dbReference type="OrthoDB" id="1744787at2759"/>
<proteinExistence type="predicted"/>
<evidence type="ECO:0000313" key="3">
    <source>
        <dbReference type="Proteomes" id="UP001153076"/>
    </source>
</evidence>
<dbReference type="AlphaFoldDB" id="A0A9Q1QTR5"/>
<comment type="caution">
    <text evidence="2">The sequence shown here is derived from an EMBL/GenBank/DDBJ whole genome shotgun (WGS) entry which is preliminary data.</text>
</comment>
<reference evidence="2" key="1">
    <citation type="submission" date="2022-04" db="EMBL/GenBank/DDBJ databases">
        <title>Carnegiea gigantea Genome sequencing and assembly v2.</title>
        <authorList>
            <person name="Copetti D."/>
            <person name="Sanderson M.J."/>
            <person name="Burquez A."/>
            <person name="Wojciechowski M.F."/>
        </authorList>
    </citation>
    <scope>NUCLEOTIDE SEQUENCE</scope>
    <source>
        <strain evidence="2">SGP5-SGP5p</strain>
        <tissue evidence="2">Aerial part</tissue>
    </source>
</reference>
<sequence>MRLWLLRHKDSDVWFSLHWAPTLLIIHCSNASVYKKGSIFEVCGVVSVTDEEGTTFDVYNRQKDHPELIPLGGSLSISGRHCGVVSLSTTLKVKVDLRDWAQDLVIAEGLFYMSYRTKDDFDQFGVEHVHGEQCCFAAIIRDNVSFNGGGANSVCFDGKKVSDVHKAYTSCVLFRKSIDQAARVKFETHIPLNRRVVAVPAFTSLVIEVNLFECDGDAYNPFVSGVLEFYGDRFPTKRVSGPKGVIEVIVAWQSAHIQLALLTDLLLKPTGLIDVSKFDEQRKMLQFLSYLQSPLAVKVGW</sequence>
<keyword evidence="3" id="KW-1185">Reference proteome</keyword>
<evidence type="ECO:0000259" key="1">
    <source>
        <dbReference type="Pfam" id="PF20241"/>
    </source>
</evidence>
<dbReference type="Pfam" id="PF20241">
    <property type="entry name" value="DUF6598"/>
    <property type="match status" value="1"/>
</dbReference>
<feature type="domain" description="DUF6598" evidence="1">
    <location>
        <begin position="40"/>
        <end position="218"/>
    </location>
</feature>
<protein>
    <recommendedName>
        <fullName evidence="1">DUF6598 domain-containing protein</fullName>
    </recommendedName>
</protein>
<dbReference type="InterPro" id="IPR046533">
    <property type="entry name" value="DUF6598"/>
</dbReference>
<organism evidence="2 3">
    <name type="scientific">Carnegiea gigantea</name>
    <dbReference type="NCBI Taxonomy" id="171969"/>
    <lineage>
        <taxon>Eukaryota</taxon>
        <taxon>Viridiplantae</taxon>
        <taxon>Streptophyta</taxon>
        <taxon>Embryophyta</taxon>
        <taxon>Tracheophyta</taxon>
        <taxon>Spermatophyta</taxon>
        <taxon>Magnoliopsida</taxon>
        <taxon>eudicotyledons</taxon>
        <taxon>Gunneridae</taxon>
        <taxon>Pentapetalae</taxon>
        <taxon>Caryophyllales</taxon>
        <taxon>Cactineae</taxon>
        <taxon>Cactaceae</taxon>
        <taxon>Cactoideae</taxon>
        <taxon>Echinocereeae</taxon>
        <taxon>Carnegiea</taxon>
    </lineage>
</organism>